<feature type="region of interest" description="Disordered" evidence="1">
    <location>
        <begin position="1"/>
        <end position="82"/>
    </location>
</feature>
<evidence type="ECO:0000313" key="2">
    <source>
        <dbReference type="EMBL" id="KHJ85906.1"/>
    </source>
</evidence>
<dbReference type="AlphaFoldDB" id="A0A0B1SPS6"/>
<accession>A0A0B1SPS6</accession>
<dbReference type="Proteomes" id="UP000053660">
    <property type="component" value="Unassembled WGS sequence"/>
</dbReference>
<evidence type="ECO:0000313" key="3">
    <source>
        <dbReference type="Proteomes" id="UP000053660"/>
    </source>
</evidence>
<gene>
    <name evidence="2" type="ORF">OESDEN_14357</name>
</gene>
<dbReference type="OrthoDB" id="5873432at2759"/>
<feature type="compositionally biased region" description="Acidic residues" evidence="1">
    <location>
        <begin position="1"/>
        <end position="21"/>
    </location>
</feature>
<keyword evidence="3" id="KW-1185">Reference proteome</keyword>
<evidence type="ECO:0000256" key="1">
    <source>
        <dbReference type="SAM" id="MobiDB-lite"/>
    </source>
</evidence>
<feature type="compositionally biased region" description="Low complexity" evidence="1">
    <location>
        <begin position="30"/>
        <end position="49"/>
    </location>
</feature>
<proteinExistence type="predicted"/>
<dbReference type="EMBL" id="KN562196">
    <property type="protein sequence ID" value="KHJ85906.1"/>
    <property type="molecule type" value="Genomic_DNA"/>
</dbReference>
<feature type="compositionally biased region" description="Basic and acidic residues" evidence="1">
    <location>
        <begin position="66"/>
        <end position="79"/>
    </location>
</feature>
<protein>
    <submittedName>
        <fullName evidence="2">Uncharacterized protein</fullName>
    </submittedName>
</protein>
<organism evidence="2 3">
    <name type="scientific">Oesophagostomum dentatum</name>
    <name type="common">Nodular worm</name>
    <dbReference type="NCBI Taxonomy" id="61180"/>
    <lineage>
        <taxon>Eukaryota</taxon>
        <taxon>Metazoa</taxon>
        <taxon>Ecdysozoa</taxon>
        <taxon>Nematoda</taxon>
        <taxon>Chromadorea</taxon>
        <taxon>Rhabditida</taxon>
        <taxon>Rhabditina</taxon>
        <taxon>Rhabditomorpha</taxon>
        <taxon>Strongyloidea</taxon>
        <taxon>Strongylidae</taxon>
        <taxon>Oesophagostomum</taxon>
    </lineage>
</organism>
<sequence length="164" mass="18233">MEEGNSIEAMGSEEYEDEELTPEPVNTAATVGSPTSGTPRTSTTETSRTAAIKELEEELSSPTMAKTERTTTRSQPHEEAIDDIAMVSDLSRLTFPDEAFPKSDEKKIVTSTRVKSRKLIWLPLKAGMSVDDFLFLHPINSDGQRRSPLRTYRPHVVSVHVLDD</sequence>
<reference evidence="2 3" key="1">
    <citation type="submission" date="2014-03" db="EMBL/GenBank/DDBJ databases">
        <title>Draft genome of the hookworm Oesophagostomum dentatum.</title>
        <authorList>
            <person name="Mitreva M."/>
        </authorList>
    </citation>
    <scope>NUCLEOTIDE SEQUENCE [LARGE SCALE GENOMIC DNA]</scope>
    <source>
        <strain evidence="2 3">OD-Hann</strain>
    </source>
</reference>
<name>A0A0B1SPS6_OESDE</name>